<keyword evidence="1" id="KW-0805">Transcription regulation</keyword>
<dbReference type="InterPro" id="IPR001647">
    <property type="entry name" value="HTH_TetR"/>
</dbReference>
<keyword evidence="3" id="KW-0804">Transcription</keyword>
<feature type="domain" description="HTH tetR-type" evidence="5">
    <location>
        <begin position="5"/>
        <end position="65"/>
    </location>
</feature>
<name>A0A2A2H327_METBR</name>
<dbReference type="PANTHER" id="PTHR47506">
    <property type="entry name" value="TRANSCRIPTIONAL REGULATORY PROTEIN"/>
    <property type="match status" value="1"/>
</dbReference>
<dbReference type="PANTHER" id="PTHR47506:SF3">
    <property type="entry name" value="HTH-TYPE TRANSCRIPTIONAL REGULATOR LMRA"/>
    <property type="match status" value="1"/>
</dbReference>
<evidence type="ECO:0000256" key="2">
    <source>
        <dbReference type="ARBA" id="ARBA00023125"/>
    </source>
</evidence>
<dbReference type="OrthoDB" id="135877at2157"/>
<dbReference type="AlphaFoldDB" id="A0A2A2H327"/>
<dbReference type="Proteomes" id="UP000217784">
    <property type="component" value="Unassembled WGS sequence"/>
</dbReference>
<evidence type="ECO:0000313" key="6">
    <source>
        <dbReference type="EMBL" id="PAV03802.1"/>
    </source>
</evidence>
<keyword evidence="2 4" id="KW-0238">DNA-binding</keyword>
<evidence type="ECO:0000256" key="1">
    <source>
        <dbReference type="ARBA" id="ARBA00023015"/>
    </source>
</evidence>
<organism evidence="6 7">
    <name type="scientific">Methanobacterium bryantii</name>
    <dbReference type="NCBI Taxonomy" id="2161"/>
    <lineage>
        <taxon>Archaea</taxon>
        <taxon>Methanobacteriati</taxon>
        <taxon>Methanobacteriota</taxon>
        <taxon>Methanomada group</taxon>
        <taxon>Methanobacteria</taxon>
        <taxon>Methanobacteriales</taxon>
        <taxon>Methanobacteriaceae</taxon>
        <taxon>Methanobacterium</taxon>
    </lineage>
</organism>
<protein>
    <submittedName>
        <fullName evidence="6">TetR family transcriptional regulator</fullName>
    </submittedName>
</protein>
<sequence>MMKKTDTRDRIVEAATVLFQLKGYHATGLNEILRESNAPKGSLYYYFPDGKEQLALEAVNLTKEFVEKTIKERLAKIQDPAESIKNSIEEMADLVYAQKDEKLALRSTKKVSINLIALETAATSETLRKACESAFNVWQDAYTQKLIEGGFNREKAETLGLVIQSMVEGAIIMSLTKKSDKPFIEIAKQIPILLAQ</sequence>
<dbReference type="InterPro" id="IPR054156">
    <property type="entry name" value="YxaF_TetR_C"/>
</dbReference>
<dbReference type="SUPFAM" id="SSF48498">
    <property type="entry name" value="Tetracyclin repressor-like, C-terminal domain"/>
    <property type="match status" value="1"/>
</dbReference>
<dbReference type="EMBL" id="LMVM01000037">
    <property type="protein sequence ID" value="PAV03802.1"/>
    <property type="molecule type" value="Genomic_DNA"/>
</dbReference>
<accession>A0A2A2H327</accession>
<dbReference type="Pfam" id="PF21993">
    <property type="entry name" value="TetR_C_13_2"/>
    <property type="match status" value="1"/>
</dbReference>
<reference evidence="6 7" key="1">
    <citation type="journal article" date="2017" name="BMC Genomics">
        <title>Genomic analysis of methanogenic archaea reveals a shift towards energy conservation.</title>
        <authorList>
            <person name="Gilmore S.P."/>
            <person name="Henske J.K."/>
            <person name="Sexton J.A."/>
            <person name="Solomon K.V."/>
            <person name="Seppala S."/>
            <person name="Yoo J.I."/>
            <person name="Huyett L.M."/>
            <person name="Pressman A."/>
            <person name="Cogan J.Z."/>
            <person name="Kivenson V."/>
            <person name="Peng X."/>
            <person name="Tan Y."/>
            <person name="Valentine D.L."/>
            <person name="O'Malley M.A."/>
        </authorList>
    </citation>
    <scope>NUCLEOTIDE SEQUENCE [LARGE SCALE GENOMIC DNA]</scope>
    <source>
        <strain evidence="6 7">M.o.H.</strain>
    </source>
</reference>
<dbReference type="GO" id="GO:0003677">
    <property type="term" value="F:DNA binding"/>
    <property type="evidence" value="ECO:0007669"/>
    <property type="project" value="UniProtKB-UniRule"/>
</dbReference>
<comment type="caution">
    <text evidence="6">The sequence shown here is derived from an EMBL/GenBank/DDBJ whole genome shotgun (WGS) entry which is preliminary data.</text>
</comment>
<dbReference type="InterPro" id="IPR036271">
    <property type="entry name" value="Tet_transcr_reg_TetR-rel_C_sf"/>
</dbReference>
<dbReference type="InterPro" id="IPR009057">
    <property type="entry name" value="Homeodomain-like_sf"/>
</dbReference>
<feature type="DNA-binding region" description="H-T-H motif" evidence="4">
    <location>
        <begin position="28"/>
        <end position="47"/>
    </location>
</feature>
<dbReference type="Gene3D" id="1.10.357.10">
    <property type="entry name" value="Tetracycline Repressor, domain 2"/>
    <property type="match status" value="1"/>
</dbReference>
<gene>
    <name evidence="6" type="ORF">ASJ80_01315</name>
</gene>
<evidence type="ECO:0000256" key="3">
    <source>
        <dbReference type="ARBA" id="ARBA00023163"/>
    </source>
</evidence>
<keyword evidence="7" id="KW-1185">Reference proteome</keyword>
<proteinExistence type="predicted"/>
<dbReference type="SUPFAM" id="SSF46689">
    <property type="entry name" value="Homeodomain-like"/>
    <property type="match status" value="1"/>
</dbReference>
<evidence type="ECO:0000259" key="5">
    <source>
        <dbReference type="PROSITE" id="PS50977"/>
    </source>
</evidence>
<dbReference type="Pfam" id="PF00440">
    <property type="entry name" value="TetR_N"/>
    <property type="match status" value="1"/>
</dbReference>
<evidence type="ECO:0000313" key="7">
    <source>
        <dbReference type="Proteomes" id="UP000217784"/>
    </source>
</evidence>
<dbReference type="PROSITE" id="PS50977">
    <property type="entry name" value="HTH_TETR_2"/>
    <property type="match status" value="1"/>
</dbReference>
<evidence type="ECO:0000256" key="4">
    <source>
        <dbReference type="PROSITE-ProRule" id="PRU00335"/>
    </source>
</evidence>